<feature type="region of interest" description="Disordered" evidence="1">
    <location>
        <begin position="256"/>
        <end position="292"/>
    </location>
</feature>
<comment type="caution">
    <text evidence="2">The sequence shown here is derived from an EMBL/GenBank/DDBJ whole genome shotgun (WGS) entry which is preliminary data.</text>
</comment>
<dbReference type="EMBL" id="CAJVQB010009198">
    <property type="protein sequence ID" value="CAG8727648.1"/>
    <property type="molecule type" value="Genomic_DNA"/>
</dbReference>
<name>A0ABN7V3Y7_GIGMA</name>
<keyword evidence="3" id="KW-1185">Reference proteome</keyword>
<evidence type="ECO:0000256" key="1">
    <source>
        <dbReference type="SAM" id="MobiDB-lite"/>
    </source>
</evidence>
<feature type="compositionally biased region" description="Polar residues" evidence="1">
    <location>
        <begin position="256"/>
        <end position="272"/>
    </location>
</feature>
<gene>
    <name evidence="2" type="ORF">GMARGA_LOCUS14081</name>
</gene>
<organism evidence="2 3">
    <name type="scientific">Gigaspora margarita</name>
    <dbReference type="NCBI Taxonomy" id="4874"/>
    <lineage>
        <taxon>Eukaryota</taxon>
        <taxon>Fungi</taxon>
        <taxon>Fungi incertae sedis</taxon>
        <taxon>Mucoromycota</taxon>
        <taxon>Glomeromycotina</taxon>
        <taxon>Glomeromycetes</taxon>
        <taxon>Diversisporales</taxon>
        <taxon>Gigasporaceae</taxon>
        <taxon>Gigaspora</taxon>
    </lineage>
</organism>
<reference evidence="2 3" key="1">
    <citation type="submission" date="2021-06" db="EMBL/GenBank/DDBJ databases">
        <authorList>
            <person name="Kallberg Y."/>
            <person name="Tangrot J."/>
            <person name="Rosling A."/>
        </authorList>
    </citation>
    <scope>NUCLEOTIDE SEQUENCE [LARGE SCALE GENOMIC DNA]</scope>
    <source>
        <strain evidence="2 3">120-4 pot B 10/14</strain>
    </source>
</reference>
<evidence type="ECO:0000313" key="3">
    <source>
        <dbReference type="Proteomes" id="UP000789901"/>
    </source>
</evidence>
<feature type="compositionally biased region" description="Basic residues" evidence="1">
    <location>
        <begin position="281"/>
        <end position="292"/>
    </location>
</feature>
<proteinExistence type="predicted"/>
<protein>
    <submittedName>
        <fullName evidence="2">21863_t:CDS:1</fullName>
    </submittedName>
</protein>
<sequence>MKCTLPESLGSICDQFVNGFNWTNNANVPRNIVHDKTWKENIPALERRAKRILDVLGEIWNNPAFENRTACKEQSEGTYIADVVMPLLRASLEDMPDGSICLSSAWQANFEGTLVSKEQMGKKPDVMALVKYGGKINELTYTECSRVICNDTKKADDEVKLWRETLDGINFVNLACRPLSNQFGIAGIQVAGEDVYLNVLVNDAGGLSRYFHIDHAEIPLVPKSSRRIKPLIRLLLNWRNILIVNKNLLMRALDQASSNPPRSVHPSPTISSPCREEPKQKRPRKNRRLNKQ</sequence>
<evidence type="ECO:0000313" key="2">
    <source>
        <dbReference type="EMBL" id="CAG8727648.1"/>
    </source>
</evidence>
<accession>A0ABN7V3Y7</accession>
<dbReference type="Proteomes" id="UP000789901">
    <property type="component" value="Unassembled WGS sequence"/>
</dbReference>